<evidence type="ECO:0000313" key="3">
    <source>
        <dbReference type="Proteomes" id="UP000076727"/>
    </source>
</evidence>
<sequence>MGIAAQLKKVPLPTVDISDDDMLVEDLRRPIDELRALVPPSRTISKKCLMGPFSNKCCSAGSATSLSIPSTRTPTPGPARIREDTAYALLAETSIKTQPKMAASQQSSIGNTRDGVQNTGSTRRWSIPHDSNTPNERSWGPVPLRLFGKKDTYRDELILELDGLYGAHPALQLLSAQTTAM</sequence>
<feature type="compositionally biased region" description="Polar residues" evidence="1">
    <location>
        <begin position="103"/>
        <end position="136"/>
    </location>
</feature>
<evidence type="ECO:0000313" key="2">
    <source>
        <dbReference type="EMBL" id="KZT67234.1"/>
    </source>
</evidence>
<keyword evidence="3" id="KW-1185">Reference proteome</keyword>
<evidence type="ECO:0000256" key="1">
    <source>
        <dbReference type="SAM" id="MobiDB-lite"/>
    </source>
</evidence>
<dbReference type="AlphaFoldDB" id="A0A165NQ50"/>
<proteinExistence type="predicted"/>
<dbReference type="OrthoDB" id="5404599at2759"/>
<protein>
    <submittedName>
        <fullName evidence="2">Uncharacterized protein</fullName>
    </submittedName>
</protein>
<name>A0A165NQ50_9APHY</name>
<dbReference type="STRING" id="1314783.A0A165NQ50"/>
<organism evidence="2 3">
    <name type="scientific">Daedalea quercina L-15889</name>
    <dbReference type="NCBI Taxonomy" id="1314783"/>
    <lineage>
        <taxon>Eukaryota</taxon>
        <taxon>Fungi</taxon>
        <taxon>Dikarya</taxon>
        <taxon>Basidiomycota</taxon>
        <taxon>Agaricomycotina</taxon>
        <taxon>Agaricomycetes</taxon>
        <taxon>Polyporales</taxon>
        <taxon>Fomitopsis</taxon>
    </lineage>
</organism>
<accession>A0A165NQ50</accession>
<dbReference type="Proteomes" id="UP000076727">
    <property type="component" value="Unassembled WGS sequence"/>
</dbReference>
<reference evidence="2 3" key="1">
    <citation type="journal article" date="2016" name="Mol. Biol. Evol.">
        <title>Comparative Genomics of Early-Diverging Mushroom-Forming Fungi Provides Insights into the Origins of Lignocellulose Decay Capabilities.</title>
        <authorList>
            <person name="Nagy L.G."/>
            <person name="Riley R."/>
            <person name="Tritt A."/>
            <person name="Adam C."/>
            <person name="Daum C."/>
            <person name="Floudas D."/>
            <person name="Sun H."/>
            <person name="Yadav J.S."/>
            <person name="Pangilinan J."/>
            <person name="Larsson K.H."/>
            <person name="Matsuura K."/>
            <person name="Barry K."/>
            <person name="Labutti K."/>
            <person name="Kuo R."/>
            <person name="Ohm R.A."/>
            <person name="Bhattacharya S.S."/>
            <person name="Shirouzu T."/>
            <person name="Yoshinaga Y."/>
            <person name="Martin F.M."/>
            <person name="Grigoriev I.V."/>
            <person name="Hibbett D.S."/>
        </authorList>
    </citation>
    <scope>NUCLEOTIDE SEQUENCE [LARGE SCALE GENOMIC DNA]</scope>
    <source>
        <strain evidence="2 3">L-15889</strain>
    </source>
</reference>
<feature type="region of interest" description="Disordered" evidence="1">
    <location>
        <begin position="98"/>
        <end position="140"/>
    </location>
</feature>
<gene>
    <name evidence="2" type="ORF">DAEQUDRAFT_767304</name>
</gene>
<dbReference type="EMBL" id="KV429078">
    <property type="protein sequence ID" value="KZT67234.1"/>
    <property type="molecule type" value="Genomic_DNA"/>
</dbReference>